<dbReference type="Gene3D" id="3.40.50.1820">
    <property type="entry name" value="alpha/beta hydrolase"/>
    <property type="match status" value="1"/>
</dbReference>
<evidence type="ECO:0000256" key="1">
    <source>
        <dbReference type="ARBA" id="ARBA00022801"/>
    </source>
</evidence>
<keyword evidence="1 3" id="KW-0378">Hydrolase</keyword>
<evidence type="ECO:0000313" key="3">
    <source>
        <dbReference type="EMBL" id="MBK6300422.1"/>
    </source>
</evidence>
<dbReference type="Pfam" id="PF02129">
    <property type="entry name" value="Peptidase_S15"/>
    <property type="match status" value="1"/>
</dbReference>
<accession>A0A935CD61</accession>
<gene>
    <name evidence="3" type="ORF">IPF40_05010</name>
</gene>
<reference evidence="3 4" key="1">
    <citation type="submission" date="2020-10" db="EMBL/GenBank/DDBJ databases">
        <title>Connecting structure to function with the recovery of over 1000 high-quality activated sludge metagenome-assembled genomes encoding full-length rRNA genes using long-read sequencing.</title>
        <authorList>
            <person name="Singleton C.M."/>
            <person name="Petriglieri F."/>
            <person name="Kristensen J.M."/>
            <person name="Kirkegaard R.H."/>
            <person name="Michaelsen T.Y."/>
            <person name="Andersen M.H."/>
            <person name="Karst S.M."/>
            <person name="Dueholm M.S."/>
            <person name="Nielsen P.H."/>
            <person name="Albertsen M."/>
        </authorList>
    </citation>
    <scope>NUCLEOTIDE SEQUENCE [LARGE SCALE GENOMIC DNA]</scope>
    <source>
        <strain evidence="3">AalE_18-Q3-R2-46_BAT3C.188</strain>
    </source>
</reference>
<dbReference type="SUPFAM" id="SSF53474">
    <property type="entry name" value="alpha/beta-Hydrolases"/>
    <property type="match status" value="1"/>
</dbReference>
<dbReference type="Gene3D" id="1.10.3020.10">
    <property type="entry name" value="alpha-amino acid ester hydrolase ( Helical cap domain)"/>
    <property type="match status" value="1"/>
</dbReference>
<dbReference type="PANTHER" id="PTHR43056">
    <property type="entry name" value="PEPTIDASE S9 PROLYL OLIGOPEPTIDASE"/>
    <property type="match status" value="1"/>
</dbReference>
<dbReference type="SMART" id="SM00939">
    <property type="entry name" value="PepX_C"/>
    <property type="match status" value="1"/>
</dbReference>
<dbReference type="InterPro" id="IPR029058">
    <property type="entry name" value="AB_hydrolase_fold"/>
</dbReference>
<dbReference type="GO" id="GO:0008239">
    <property type="term" value="F:dipeptidyl-peptidase activity"/>
    <property type="evidence" value="ECO:0007669"/>
    <property type="project" value="InterPro"/>
</dbReference>
<protein>
    <submittedName>
        <fullName evidence="3">CocE/NonD family hydrolase</fullName>
    </submittedName>
</protein>
<dbReference type="SUPFAM" id="SSF49785">
    <property type="entry name" value="Galactose-binding domain-like"/>
    <property type="match status" value="1"/>
</dbReference>
<dbReference type="NCBIfam" id="TIGR00976">
    <property type="entry name" value="CocE_NonD"/>
    <property type="match status" value="1"/>
</dbReference>
<name>A0A935CD61_9MICO</name>
<dbReference type="InterPro" id="IPR008979">
    <property type="entry name" value="Galactose-bd-like_sf"/>
</dbReference>
<comment type="caution">
    <text evidence="3">The sequence shown here is derived from an EMBL/GenBank/DDBJ whole genome shotgun (WGS) entry which is preliminary data.</text>
</comment>
<dbReference type="InterPro" id="IPR005674">
    <property type="entry name" value="CocE/Ser_esterase"/>
</dbReference>
<dbReference type="AlphaFoldDB" id="A0A935CD61"/>
<dbReference type="Pfam" id="PF08530">
    <property type="entry name" value="PepX_C"/>
    <property type="match status" value="1"/>
</dbReference>
<dbReference type="InterPro" id="IPR000383">
    <property type="entry name" value="Xaa-Pro-like_dom"/>
</dbReference>
<dbReference type="EMBL" id="JADIXZ010000004">
    <property type="protein sequence ID" value="MBK6300422.1"/>
    <property type="molecule type" value="Genomic_DNA"/>
</dbReference>
<proteinExistence type="predicted"/>
<dbReference type="PANTHER" id="PTHR43056:SF10">
    <property type="entry name" value="COCE_NOND FAMILY, PUTATIVE (AFU_ORTHOLOGUE AFUA_7G00600)-RELATED"/>
    <property type="match status" value="1"/>
</dbReference>
<evidence type="ECO:0000259" key="2">
    <source>
        <dbReference type="SMART" id="SM00939"/>
    </source>
</evidence>
<dbReference type="Proteomes" id="UP000718281">
    <property type="component" value="Unassembled WGS sequence"/>
</dbReference>
<dbReference type="InterPro" id="IPR050585">
    <property type="entry name" value="Xaa-Pro_dipeptidyl-ppase/CocE"/>
</dbReference>
<organism evidence="3 4">
    <name type="scientific">Candidatus Phosphoribacter hodrii</name>
    <dbReference type="NCBI Taxonomy" id="2953743"/>
    <lineage>
        <taxon>Bacteria</taxon>
        <taxon>Bacillati</taxon>
        <taxon>Actinomycetota</taxon>
        <taxon>Actinomycetes</taxon>
        <taxon>Micrococcales</taxon>
        <taxon>Dermatophilaceae</taxon>
        <taxon>Candidatus Phosphoribacter</taxon>
    </lineage>
</organism>
<evidence type="ECO:0000313" key="4">
    <source>
        <dbReference type="Proteomes" id="UP000718281"/>
    </source>
</evidence>
<sequence length="562" mass="61190">MTDAAPVTEITIELDVPVPMRDGTVLRADIYRPAAPGSYPVLLGRTPYDKCMVFEGTAFVRTMARAGYVVVMQDTRGRIASDGEWLPWKYEREDGYDTVEWAAALPYANGRVGMFSASYMGSTQWSAAIAGAPHLAAIAPVTTWSDPADGLMFRGGAIELGLNLQWGLMQALGQYPKAGLAPQEMFGKLMATMADMDAMPGKTYWQLPSGAPAALVSSGQPDIGVARALADPSTLDECRVSTRYDEVTIPSLNYAGLFDIFLQGALDNYVGMRSRGRTARLVVGPWHHLNLASAMSAGQVGDVNFGLAAILPGGRTVTDTTRAWYDHWLKGEPATADHESGVLLFVMGANTWRAEADWPLARAVDTPLYLGADSTLTWDTPTVEAADSDYTYDPANPVQTRGGHLVMSSEYPAGPFNQRDTEARDEVLVFTTPPLEHDTEITGRIRATIFASTDGPSTDWVVRLCEVDAQGVSRNIADGIARVSTEPGRVDEVDIDLWSTAILIRAGHRLRVHVTSSNFPRWDRNLNTGEPVTEGTAMRVAHQRILHDRNHPSRIVLPIVND</sequence>
<dbReference type="Gene3D" id="2.60.120.260">
    <property type="entry name" value="Galactose-binding domain-like"/>
    <property type="match status" value="1"/>
</dbReference>
<dbReference type="InterPro" id="IPR013736">
    <property type="entry name" value="Xaa-Pro_dipept_C"/>
</dbReference>
<feature type="domain" description="Xaa-Pro dipeptidyl-peptidase C-terminal" evidence="2">
    <location>
        <begin position="322"/>
        <end position="556"/>
    </location>
</feature>